<dbReference type="AlphaFoldDB" id="A0AAV4DKB2"/>
<protein>
    <submittedName>
        <fullName evidence="2">Uncharacterized protein</fullName>
    </submittedName>
</protein>
<evidence type="ECO:0000313" key="3">
    <source>
        <dbReference type="Proteomes" id="UP000735302"/>
    </source>
</evidence>
<accession>A0AAV4DKB2</accession>
<reference evidence="2 3" key="1">
    <citation type="journal article" date="2021" name="Elife">
        <title>Chloroplast acquisition without the gene transfer in kleptoplastic sea slugs, Plakobranchus ocellatus.</title>
        <authorList>
            <person name="Maeda T."/>
            <person name="Takahashi S."/>
            <person name="Yoshida T."/>
            <person name="Shimamura S."/>
            <person name="Takaki Y."/>
            <person name="Nagai Y."/>
            <person name="Toyoda A."/>
            <person name="Suzuki Y."/>
            <person name="Arimoto A."/>
            <person name="Ishii H."/>
            <person name="Satoh N."/>
            <person name="Nishiyama T."/>
            <person name="Hasebe M."/>
            <person name="Maruyama T."/>
            <person name="Minagawa J."/>
            <person name="Obokata J."/>
            <person name="Shigenobu S."/>
        </authorList>
    </citation>
    <scope>NUCLEOTIDE SEQUENCE [LARGE SCALE GENOMIC DNA]</scope>
</reference>
<feature type="compositionally biased region" description="Acidic residues" evidence="1">
    <location>
        <begin position="54"/>
        <end position="68"/>
    </location>
</feature>
<comment type="caution">
    <text evidence="2">The sequence shown here is derived from an EMBL/GenBank/DDBJ whole genome shotgun (WGS) entry which is preliminary data.</text>
</comment>
<organism evidence="2 3">
    <name type="scientific">Plakobranchus ocellatus</name>
    <dbReference type="NCBI Taxonomy" id="259542"/>
    <lineage>
        <taxon>Eukaryota</taxon>
        <taxon>Metazoa</taxon>
        <taxon>Spiralia</taxon>
        <taxon>Lophotrochozoa</taxon>
        <taxon>Mollusca</taxon>
        <taxon>Gastropoda</taxon>
        <taxon>Heterobranchia</taxon>
        <taxon>Euthyneura</taxon>
        <taxon>Panpulmonata</taxon>
        <taxon>Sacoglossa</taxon>
        <taxon>Placobranchoidea</taxon>
        <taxon>Plakobranchidae</taxon>
        <taxon>Plakobranchus</taxon>
    </lineage>
</organism>
<feature type="compositionally biased region" description="Basic and acidic residues" evidence="1">
    <location>
        <begin position="69"/>
        <end position="81"/>
    </location>
</feature>
<gene>
    <name evidence="2" type="ORF">PoB_007092500</name>
</gene>
<keyword evidence="3" id="KW-1185">Reference proteome</keyword>
<proteinExistence type="predicted"/>
<dbReference type="Proteomes" id="UP000735302">
    <property type="component" value="Unassembled WGS sequence"/>
</dbReference>
<evidence type="ECO:0000313" key="2">
    <source>
        <dbReference type="EMBL" id="GFO44420.1"/>
    </source>
</evidence>
<name>A0AAV4DKB2_9GAST</name>
<sequence length="93" mass="11071">MTHGYHLKIQNSMIIVKCGEKIQSFATKTLVNAIFRDSNDKRLFSFKWEIQKEEEEEEDNAEDREDLEMERKIKRGDEEGATRNYTQKKARSE</sequence>
<evidence type="ECO:0000256" key="1">
    <source>
        <dbReference type="SAM" id="MobiDB-lite"/>
    </source>
</evidence>
<dbReference type="EMBL" id="BLXT01007956">
    <property type="protein sequence ID" value="GFO44420.1"/>
    <property type="molecule type" value="Genomic_DNA"/>
</dbReference>
<feature type="region of interest" description="Disordered" evidence="1">
    <location>
        <begin position="54"/>
        <end position="93"/>
    </location>
</feature>